<proteinExistence type="predicted"/>
<dbReference type="Gene3D" id="2.60.40.4070">
    <property type="match status" value="1"/>
</dbReference>
<gene>
    <name evidence="2" type="ORF">METZ01_LOCUS187613</name>
</gene>
<sequence length="254" mass="28751">IQNQDIVSQLTDTVIVALYMEHLPVPLEGLDLKIEFDSEIISFNSWGISSVELDTNLSITSIFEDFNDFYEFEVGVENASTFSASVFLTGDTTSVSSLDKIGNILFLKFTQNAFQDSTLLGTYTALNYHFIQINENEIPDINSTSLLLEIITLSNNSNRTLPKSYFLSQNFPNPFNPTTSIEYFVPYYDDINIEIINIQGRVVKDLIDTSHQPGNYQIIWDGTNNNGFSSPAGIYFYKMKATDFYSVKKLILLK</sequence>
<protein>
    <recommendedName>
        <fullName evidence="1">FlgD/Vpr Ig-like domain-containing protein</fullName>
    </recommendedName>
</protein>
<dbReference type="AlphaFoldDB" id="A0A382D9F2"/>
<evidence type="ECO:0000313" key="2">
    <source>
        <dbReference type="EMBL" id="SVB34759.1"/>
    </source>
</evidence>
<organism evidence="2">
    <name type="scientific">marine metagenome</name>
    <dbReference type="NCBI Taxonomy" id="408172"/>
    <lineage>
        <taxon>unclassified sequences</taxon>
        <taxon>metagenomes</taxon>
        <taxon>ecological metagenomes</taxon>
    </lineage>
</organism>
<accession>A0A382D9F2</accession>
<reference evidence="2" key="1">
    <citation type="submission" date="2018-05" db="EMBL/GenBank/DDBJ databases">
        <authorList>
            <person name="Lanie J.A."/>
            <person name="Ng W.-L."/>
            <person name="Kazmierczak K.M."/>
            <person name="Andrzejewski T.M."/>
            <person name="Davidsen T.M."/>
            <person name="Wayne K.J."/>
            <person name="Tettelin H."/>
            <person name="Glass J.I."/>
            <person name="Rusch D."/>
            <person name="Podicherti R."/>
            <person name="Tsui H.-C.T."/>
            <person name="Winkler M.E."/>
        </authorList>
    </citation>
    <scope>NUCLEOTIDE SEQUENCE</scope>
</reference>
<name>A0A382D9F2_9ZZZZ</name>
<dbReference type="EMBL" id="UINC01038161">
    <property type="protein sequence ID" value="SVB34759.1"/>
    <property type="molecule type" value="Genomic_DNA"/>
</dbReference>
<dbReference type="NCBIfam" id="TIGR04183">
    <property type="entry name" value="Por_Secre_tail"/>
    <property type="match status" value="1"/>
</dbReference>
<feature type="domain" description="FlgD/Vpr Ig-like" evidence="1">
    <location>
        <begin position="190"/>
        <end position="242"/>
    </location>
</feature>
<evidence type="ECO:0000259" key="1">
    <source>
        <dbReference type="Pfam" id="PF13860"/>
    </source>
</evidence>
<dbReference type="Pfam" id="PF13860">
    <property type="entry name" value="FlgD_ig"/>
    <property type="match status" value="1"/>
</dbReference>
<dbReference type="InterPro" id="IPR026444">
    <property type="entry name" value="Secre_tail"/>
</dbReference>
<feature type="non-terminal residue" evidence="2">
    <location>
        <position position="1"/>
    </location>
</feature>
<dbReference type="InterPro" id="IPR025965">
    <property type="entry name" value="FlgD/Vpr_Ig-like"/>
</dbReference>